<reference evidence="2" key="1">
    <citation type="submission" date="2020-02" db="EMBL/GenBank/DDBJ databases">
        <authorList>
            <person name="Meier V. D."/>
        </authorList>
    </citation>
    <scope>NUCLEOTIDE SEQUENCE</scope>
    <source>
        <strain evidence="2">AVDCRST_MAG59</strain>
    </source>
</reference>
<gene>
    <name evidence="2" type="ORF">AVDCRST_MAG59-4262</name>
</gene>
<sequence>GDRDPAEPCTRPPAAGRPRRAVGLPAREHAPRGASSARPPARHRSPRLPARPRRRHRPLPGANRARLPLPLLGVLPHRAGRDRHRRQV</sequence>
<feature type="non-terminal residue" evidence="2">
    <location>
        <position position="1"/>
    </location>
</feature>
<feature type="region of interest" description="Disordered" evidence="1">
    <location>
        <begin position="1"/>
        <end position="88"/>
    </location>
</feature>
<evidence type="ECO:0000313" key="2">
    <source>
        <dbReference type="EMBL" id="CAA9577173.1"/>
    </source>
</evidence>
<name>A0A6J4VIT8_9BACT</name>
<protein>
    <submittedName>
        <fullName evidence="2">Uncharacterized protein</fullName>
    </submittedName>
</protein>
<evidence type="ECO:0000256" key="1">
    <source>
        <dbReference type="SAM" id="MobiDB-lite"/>
    </source>
</evidence>
<dbReference type="AlphaFoldDB" id="A0A6J4VIT8"/>
<dbReference type="EMBL" id="CADCWF010000312">
    <property type="protein sequence ID" value="CAA9577173.1"/>
    <property type="molecule type" value="Genomic_DNA"/>
</dbReference>
<accession>A0A6J4VIT8</accession>
<feature type="non-terminal residue" evidence="2">
    <location>
        <position position="88"/>
    </location>
</feature>
<proteinExistence type="predicted"/>
<feature type="compositionally biased region" description="Basic residues" evidence="1">
    <location>
        <begin position="40"/>
        <end position="58"/>
    </location>
</feature>
<feature type="compositionally biased region" description="Low complexity" evidence="1">
    <location>
        <begin position="12"/>
        <end position="25"/>
    </location>
</feature>
<feature type="compositionally biased region" description="Basic residues" evidence="1">
    <location>
        <begin position="78"/>
        <end position="88"/>
    </location>
</feature>
<organism evidence="2">
    <name type="scientific">uncultured Thermomicrobiales bacterium</name>
    <dbReference type="NCBI Taxonomy" id="1645740"/>
    <lineage>
        <taxon>Bacteria</taxon>
        <taxon>Pseudomonadati</taxon>
        <taxon>Thermomicrobiota</taxon>
        <taxon>Thermomicrobia</taxon>
        <taxon>Thermomicrobiales</taxon>
        <taxon>environmental samples</taxon>
    </lineage>
</organism>